<accession>A0A0F7H7T9</accession>
<gene>
    <name evidence="1" type="ORF">NCTC13193_04577</name>
</gene>
<evidence type="ECO:0000313" key="1">
    <source>
        <dbReference type="EMBL" id="VEI74366.1"/>
    </source>
</evidence>
<proteinExistence type="predicted"/>
<dbReference type="AlphaFoldDB" id="A0A0F7H7T9"/>
<organism evidence="1 2">
    <name type="scientific">Serratia fonticola</name>
    <dbReference type="NCBI Taxonomy" id="47917"/>
    <lineage>
        <taxon>Bacteria</taxon>
        <taxon>Pseudomonadati</taxon>
        <taxon>Pseudomonadota</taxon>
        <taxon>Gammaproteobacteria</taxon>
        <taxon>Enterobacterales</taxon>
        <taxon>Yersiniaceae</taxon>
        <taxon>Serratia</taxon>
    </lineage>
</organism>
<sequence>MIKKTLIAALSLGMVGCAAMKIPAYAEVKTSPYYDECREFAVDVYNNDGYSKLVNDTILRMNEQKAQAIVTGCVIAMGKNSLEEAKFDMKQKAVTFGIINAACDSASCRADTDQQLKAFTLGSFYATQKKFSDNMKVEKTGKADF</sequence>
<dbReference type="GeneID" id="30318826"/>
<evidence type="ECO:0000313" key="2">
    <source>
        <dbReference type="Proteomes" id="UP000270487"/>
    </source>
</evidence>
<dbReference type="Proteomes" id="UP000270487">
    <property type="component" value="Chromosome"/>
</dbReference>
<dbReference type="KEGG" id="sfw:WN53_01505"/>
<dbReference type="EMBL" id="LR134492">
    <property type="protein sequence ID" value="VEI74366.1"/>
    <property type="molecule type" value="Genomic_DNA"/>
</dbReference>
<protein>
    <submittedName>
        <fullName evidence="1">Uncharacterized protein</fullName>
    </submittedName>
</protein>
<dbReference type="RefSeq" id="WP_037412230.1">
    <property type="nucleotide sequence ID" value="NZ_CAMISI010000009.1"/>
</dbReference>
<dbReference type="PROSITE" id="PS51257">
    <property type="entry name" value="PROKAR_LIPOPROTEIN"/>
    <property type="match status" value="1"/>
</dbReference>
<name>A0A0F7H7T9_SERFO</name>
<reference evidence="1 2" key="1">
    <citation type="submission" date="2018-12" db="EMBL/GenBank/DDBJ databases">
        <authorList>
            <consortium name="Pathogen Informatics"/>
        </authorList>
    </citation>
    <scope>NUCLEOTIDE SEQUENCE [LARGE SCALE GENOMIC DNA]</scope>
    <source>
        <strain evidence="1 2">NCTC13193</strain>
    </source>
</reference>